<feature type="compositionally biased region" description="Polar residues" evidence="4">
    <location>
        <begin position="505"/>
        <end position="515"/>
    </location>
</feature>
<dbReference type="PROSITE" id="PS00678">
    <property type="entry name" value="WD_REPEATS_1"/>
    <property type="match status" value="1"/>
</dbReference>
<dbReference type="STRING" id="45357.A0A2V1ASW0"/>
<feature type="region of interest" description="Disordered" evidence="4">
    <location>
        <begin position="462"/>
        <end position="533"/>
    </location>
</feature>
<keyword evidence="1 3" id="KW-0853">WD repeat</keyword>
<dbReference type="InterPro" id="IPR001680">
    <property type="entry name" value="WD40_rpt"/>
</dbReference>
<dbReference type="GO" id="GO:0035591">
    <property type="term" value="F:signaling adaptor activity"/>
    <property type="evidence" value="ECO:0007669"/>
    <property type="project" value="TreeGrafter"/>
</dbReference>
<dbReference type="GO" id="GO:0035859">
    <property type="term" value="C:Seh1-associated complex"/>
    <property type="evidence" value="ECO:0007669"/>
    <property type="project" value="TreeGrafter"/>
</dbReference>
<feature type="region of interest" description="Disordered" evidence="4">
    <location>
        <begin position="404"/>
        <end position="425"/>
    </location>
</feature>
<feature type="repeat" description="WD" evidence="3">
    <location>
        <begin position="130"/>
        <end position="163"/>
    </location>
</feature>
<evidence type="ECO:0000313" key="5">
    <source>
        <dbReference type="EMBL" id="PVH20885.1"/>
    </source>
</evidence>
<dbReference type="OrthoDB" id="311712at2759"/>
<feature type="compositionally biased region" description="Polar residues" evidence="4">
    <location>
        <begin position="1122"/>
        <end position="1141"/>
    </location>
</feature>
<comment type="caution">
    <text evidence="5">The sequence shown here is derived from an EMBL/GenBank/DDBJ whole genome shotgun (WGS) entry which is preliminary data.</text>
</comment>
<organism evidence="5 6">
    <name type="scientific">Candidozyma haemuli</name>
    <dbReference type="NCBI Taxonomy" id="45357"/>
    <lineage>
        <taxon>Eukaryota</taxon>
        <taxon>Fungi</taxon>
        <taxon>Dikarya</taxon>
        <taxon>Ascomycota</taxon>
        <taxon>Saccharomycotina</taxon>
        <taxon>Pichiomycetes</taxon>
        <taxon>Metschnikowiaceae</taxon>
        <taxon>Candidozyma</taxon>
    </lineage>
</organism>
<dbReference type="Pfam" id="PF00400">
    <property type="entry name" value="WD40"/>
    <property type="match status" value="1"/>
</dbReference>
<dbReference type="InterPro" id="IPR015943">
    <property type="entry name" value="WD40/YVTN_repeat-like_dom_sf"/>
</dbReference>
<keyword evidence="6" id="KW-1185">Reference proteome</keyword>
<feature type="compositionally biased region" description="Basic and acidic residues" evidence="4">
    <location>
        <begin position="905"/>
        <end position="915"/>
    </location>
</feature>
<dbReference type="GO" id="GO:1904263">
    <property type="term" value="P:positive regulation of TORC1 signaling"/>
    <property type="evidence" value="ECO:0007669"/>
    <property type="project" value="TreeGrafter"/>
</dbReference>
<dbReference type="InterPro" id="IPR036322">
    <property type="entry name" value="WD40_repeat_dom_sf"/>
</dbReference>
<accession>A0A2V1ASW0</accession>
<dbReference type="Proteomes" id="UP000244309">
    <property type="component" value="Unassembled WGS sequence"/>
</dbReference>
<proteinExistence type="predicted"/>
<dbReference type="GeneID" id="37009726"/>
<evidence type="ECO:0000256" key="3">
    <source>
        <dbReference type="PROSITE-ProRule" id="PRU00221"/>
    </source>
</evidence>
<dbReference type="PANTHER" id="PTHR46170:SF1">
    <property type="entry name" value="GATOR COMPLEX PROTEIN WDR59"/>
    <property type="match status" value="1"/>
</dbReference>
<dbReference type="RefSeq" id="XP_025341825.1">
    <property type="nucleotide sequence ID" value="XM_025488017.1"/>
</dbReference>
<reference evidence="5 6" key="1">
    <citation type="submission" date="2017-12" db="EMBL/GenBank/DDBJ databases">
        <title>Genome Sequence of a Multidrug-Resistant Candida haemulonii Isolate from a Patient with Chronic Leg Ulcers in Israel.</title>
        <authorList>
            <person name="Chow N.A."/>
            <person name="Gade L."/>
            <person name="Batra D."/>
            <person name="Rowe L.A."/>
            <person name="Ben-Ami R."/>
            <person name="Loparev V.N."/>
            <person name="Litvintseva A.P."/>
        </authorList>
    </citation>
    <scope>NUCLEOTIDE SEQUENCE [LARGE SCALE GENOMIC DNA]</scope>
    <source>
        <strain evidence="5 6">B11899</strain>
    </source>
</reference>
<dbReference type="SMART" id="SM00320">
    <property type="entry name" value="WD40"/>
    <property type="match status" value="3"/>
</dbReference>
<dbReference type="EMBL" id="PKFO01000004">
    <property type="protein sequence ID" value="PVH20885.1"/>
    <property type="molecule type" value="Genomic_DNA"/>
</dbReference>
<evidence type="ECO:0000313" key="6">
    <source>
        <dbReference type="Proteomes" id="UP000244309"/>
    </source>
</evidence>
<protein>
    <submittedName>
        <fullName evidence="5">Uncharacterized protein</fullName>
    </submittedName>
</protein>
<feature type="compositionally biased region" description="Low complexity" evidence="4">
    <location>
        <begin position="516"/>
        <end position="529"/>
    </location>
</feature>
<feature type="region of interest" description="Disordered" evidence="4">
    <location>
        <begin position="880"/>
        <end position="915"/>
    </location>
</feature>
<dbReference type="Gene3D" id="2.130.10.10">
    <property type="entry name" value="YVTN repeat-like/Quinoprotein amine dehydrogenase"/>
    <property type="match status" value="1"/>
</dbReference>
<evidence type="ECO:0000256" key="4">
    <source>
        <dbReference type="SAM" id="MobiDB-lite"/>
    </source>
</evidence>
<dbReference type="VEuPathDB" id="FungiDB:CXQ85_004396"/>
<feature type="region of interest" description="Disordered" evidence="4">
    <location>
        <begin position="774"/>
        <end position="799"/>
    </location>
</feature>
<dbReference type="GO" id="GO:0005774">
    <property type="term" value="C:vacuolar membrane"/>
    <property type="evidence" value="ECO:0007669"/>
    <property type="project" value="TreeGrafter"/>
</dbReference>
<dbReference type="GO" id="GO:0034198">
    <property type="term" value="P:cellular response to amino acid starvation"/>
    <property type="evidence" value="ECO:0007669"/>
    <property type="project" value="TreeGrafter"/>
</dbReference>
<feature type="compositionally biased region" description="Polar residues" evidence="4">
    <location>
        <begin position="884"/>
        <end position="904"/>
    </location>
</feature>
<feature type="region of interest" description="Disordered" evidence="4">
    <location>
        <begin position="1122"/>
        <end position="1161"/>
    </location>
</feature>
<dbReference type="InterPro" id="IPR049567">
    <property type="entry name" value="WDR59-like"/>
</dbReference>
<sequence>MGDNPYESLTFGNSLSLRVDGAIGTMSLSPNGRDAVLAGRKGLFVIDLEDPFTAPRWLHHITSWEVADVQWSPHHFLKPSWCISTSNQKALLWDLARPSNNAIAHLVSSHDHSFFLWDSRKGASPVLRIDNAHRGKINGLDFSSADKLITCSNDERLKIWDLSQLSNGENQPSVIMQADYPIARARSLPFGKDGCCGIMPLRGGGNAIHVINYQAALNENAATGETVLVDVIPDYSFRGHQGSIKDFLWRTLRSSYAGFDSKQPWEDYQLVSWSSQDYDLKLWPHEREIYEVANYNPSHQKLFNSLVKSAGGSDSEDGIAGNSPTGSPGFELNEETSLKKSATYVYNSYCAEPPLRVEDYSREYNGDYLSSMAYFKIVQSQENFGGSTQVNHLDWISGVRMGESGTNRQEAHSHSAFGNSSGPSNLGEEVSIVGHKFPKLRFEKISVSTGHLVMTLKGPLPKVEDVVPEDGNGKENTTEKSNAISEDKLSTSASKRKATGRDGSPSLQASGPSATSQSVSVGKSPPSSVINTKEIESQRIDNIDAMEDNSKMEQEQSLAFIRLEVIFPKCYPDLEDTLSKGQRGKRAHKSRTNKITFNIEETHEITPDIKRIMIDGLKRIAEFYSNKFSRFCLEPCLRFLMGDRINLDEASMVQELDEIQESALGEEDDLVEVGSEGWADDLVSQHNAATTMPLSYGSVEEEEDEDADLIPTIGDHGVNALESSQKEDSKPISFADQLRERIKYDTTPLPKGCGAVWSQGGRLVCFFIKRHNEEQEKRTQDSTKSTSYGTGVSYDEDDANIDQLETGSVDSMDAEVSLMDDSDGQMDENIPSDSSLSSDDSFNHDWDELLENDIPSRSRVRGLFKESMKVGGNFFGINEHKSGTGMTPSAAGTASNYKSSTHGDQSIKGKRTDKTSKGSFNVVSVVDFSHLTPDKFELASSYKVLGDSPERLARHNSEVASYYGYMELRDAWKLIELILIKDVTSADLRIARSFASPDSCKFFWGNHPFGNKWLIKELFHYFESKLDLQMVVMMSCILYENITTPSNRAGDFLQNTPIGPPFSTVLTSNDRRNDGISGTLNECEIKVGSPFSFQQANTEKLLLRKASMMSSDANMHRISDYQMSRPPSSTVTLPHPTSVSPEFSPHQGAQRRNQNIESPQRRLKHYQKRPLKGQQLKTGSSLLPAIKHKSGLRPAPTITIAMKNDDRLDIFEDSFTSPLLDEVSTEKIRRYREEYASMLYAWDLLYNRLEILKFNYTADDSEEIVNMYYIQNVPLNGGQQEKSI</sequence>
<name>A0A2V1ASW0_9ASCO</name>
<dbReference type="PANTHER" id="PTHR46170">
    <property type="entry name" value="GATOR COMPLEX PROTEIN WDR59"/>
    <property type="match status" value="1"/>
</dbReference>
<dbReference type="SUPFAM" id="SSF50978">
    <property type="entry name" value="WD40 repeat-like"/>
    <property type="match status" value="1"/>
</dbReference>
<dbReference type="PROSITE" id="PS50294">
    <property type="entry name" value="WD_REPEATS_REGION"/>
    <property type="match status" value="1"/>
</dbReference>
<dbReference type="PROSITE" id="PS50082">
    <property type="entry name" value="WD_REPEATS_2"/>
    <property type="match status" value="1"/>
</dbReference>
<keyword evidence="2" id="KW-0677">Repeat</keyword>
<evidence type="ECO:0000256" key="1">
    <source>
        <dbReference type="ARBA" id="ARBA00022574"/>
    </source>
</evidence>
<dbReference type="InterPro" id="IPR019775">
    <property type="entry name" value="WD40_repeat_CS"/>
</dbReference>
<gene>
    <name evidence="5" type="ORF">CXQ85_004396</name>
</gene>
<evidence type="ECO:0000256" key="2">
    <source>
        <dbReference type="ARBA" id="ARBA00022737"/>
    </source>
</evidence>